<proteinExistence type="inferred from homology"/>
<dbReference type="CDD" id="cd06662">
    <property type="entry name" value="SURF1"/>
    <property type="match status" value="1"/>
</dbReference>
<keyword evidence="8" id="KW-1185">Reference proteome</keyword>
<evidence type="ECO:0000256" key="5">
    <source>
        <dbReference type="ARBA" id="ARBA00023136"/>
    </source>
</evidence>
<feature type="transmembrane region" description="Helical" evidence="6">
    <location>
        <begin position="229"/>
        <end position="250"/>
    </location>
</feature>
<dbReference type="PROSITE" id="PS50895">
    <property type="entry name" value="SURF1"/>
    <property type="match status" value="1"/>
</dbReference>
<comment type="similarity">
    <text evidence="2 6">Belongs to the SURF1 family.</text>
</comment>
<sequence>MGFLLTPRWLGINLFALVAIPACIWLGVWQLGRFEQRTHAGEHRSAAALAAADRSVPLAPLLKGADAQTVIASDVGREITFTGTYDTAHQLLVPQRTVDGKSGYYVLTPLRPQGGGLPVAVVRGWTASALSVPAAPTGLVDLRGRLQTSEDASTPEVISSGNLPAGQVGMISPSTLVNLLPYSVYDGWIALDPGKGGNGAADGTDGLTAVPTYQPSGGNGLTLQAFQNLGYTCQWFVFAGFVVFMWARFARRELELARDRALGLAGA</sequence>
<dbReference type="Pfam" id="PF02104">
    <property type="entry name" value="SURF1"/>
    <property type="match status" value="1"/>
</dbReference>
<evidence type="ECO:0000313" key="7">
    <source>
        <dbReference type="EMBL" id="MFC1400804.1"/>
    </source>
</evidence>
<reference evidence="7 8" key="1">
    <citation type="submission" date="2024-09" db="EMBL/GenBank/DDBJ databases">
        <authorList>
            <person name="Lee S.D."/>
        </authorList>
    </citation>
    <scope>NUCLEOTIDE SEQUENCE [LARGE SCALE GENOMIC DNA]</scope>
    <source>
        <strain evidence="7 8">N1-5</strain>
    </source>
</reference>
<evidence type="ECO:0000256" key="6">
    <source>
        <dbReference type="RuleBase" id="RU363076"/>
    </source>
</evidence>
<organism evidence="7 8">
    <name type="scientific">Streptacidiphilus cavernicola</name>
    <dbReference type="NCBI Taxonomy" id="3342716"/>
    <lineage>
        <taxon>Bacteria</taxon>
        <taxon>Bacillati</taxon>
        <taxon>Actinomycetota</taxon>
        <taxon>Actinomycetes</taxon>
        <taxon>Kitasatosporales</taxon>
        <taxon>Streptomycetaceae</taxon>
        <taxon>Streptacidiphilus</taxon>
    </lineage>
</organism>
<accession>A0ABV6UH86</accession>
<name>A0ABV6UH86_9ACTN</name>
<dbReference type="RefSeq" id="WP_030253821.1">
    <property type="nucleotide sequence ID" value="NZ_JBHEZZ010000002.1"/>
</dbReference>
<dbReference type="InterPro" id="IPR002994">
    <property type="entry name" value="Surf1/Shy1"/>
</dbReference>
<dbReference type="Proteomes" id="UP001592528">
    <property type="component" value="Unassembled WGS sequence"/>
</dbReference>
<dbReference type="PANTHER" id="PTHR23427">
    <property type="entry name" value="SURFEIT LOCUS PROTEIN"/>
    <property type="match status" value="1"/>
</dbReference>
<evidence type="ECO:0000313" key="8">
    <source>
        <dbReference type="Proteomes" id="UP001592528"/>
    </source>
</evidence>
<comment type="caution">
    <text evidence="7">The sequence shown here is derived from an EMBL/GenBank/DDBJ whole genome shotgun (WGS) entry which is preliminary data.</text>
</comment>
<evidence type="ECO:0000256" key="4">
    <source>
        <dbReference type="ARBA" id="ARBA00022989"/>
    </source>
</evidence>
<feature type="transmembrane region" description="Helical" evidence="6">
    <location>
        <begin position="12"/>
        <end position="32"/>
    </location>
</feature>
<dbReference type="PANTHER" id="PTHR23427:SF2">
    <property type="entry name" value="SURFEIT LOCUS PROTEIN 1"/>
    <property type="match status" value="1"/>
</dbReference>
<dbReference type="InterPro" id="IPR045214">
    <property type="entry name" value="Surf1/Surf4"/>
</dbReference>
<keyword evidence="3 6" id="KW-0812">Transmembrane</keyword>
<comment type="subcellular location">
    <subcellularLocation>
        <location evidence="6">Cell membrane</location>
        <topology evidence="6">Multi-pass membrane protein</topology>
    </subcellularLocation>
    <subcellularLocation>
        <location evidence="1">Membrane</location>
    </subcellularLocation>
</comment>
<keyword evidence="4 6" id="KW-1133">Transmembrane helix</keyword>
<protein>
    <recommendedName>
        <fullName evidence="6">SURF1-like protein</fullName>
    </recommendedName>
</protein>
<keyword evidence="5 6" id="KW-0472">Membrane</keyword>
<evidence type="ECO:0000256" key="3">
    <source>
        <dbReference type="ARBA" id="ARBA00022692"/>
    </source>
</evidence>
<gene>
    <name evidence="7" type="ORF">ACEZDJ_05855</name>
</gene>
<evidence type="ECO:0000256" key="2">
    <source>
        <dbReference type="ARBA" id="ARBA00007165"/>
    </source>
</evidence>
<evidence type="ECO:0000256" key="1">
    <source>
        <dbReference type="ARBA" id="ARBA00004370"/>
    </source>
</evidence>
<keyword evidence="6" id="KW-1003">Cell membrane</keyword>
<dbReference type="EMBL" id="JBHEZZ010000002">
    <property type="protein sequence ID" value="MFC1400804.1"/>
    <property type="molecule type" value="Genomic_DNA"/>
</dbReference>